<evidence type="ECO:0000313" key="9">
    <source>
        <dbReference type="EMBL" id="KAK9859301.1"/>
    </source>
</evidence>
<name>A0AAW1SWE4_9CHLO</name>
<dbReference type="EMBL" id="JALJOV010000894">
    <property type="protein sequence ID" value="KAK9859301.1"/>
    <property type="molecule type" value="Genomic_DNA"/>
</dbReference>
<gene>
    <name evidence="9" type="ORF">WJX84_011778</name>
</gene>
<evidence type="ECO:0000259" key="8">
    <source>
        <dbReference type="PROSITE" id="PS51503"/>
    </source>
</evidence>
<evidence type="ECO:0000256" key="2">
    <source>
        <dbReference type="ARBA" id="ARBA00022692"/>
    </source>
</evidence>
<keyword evidence="2 7" id="KW-0812">Transmembrane</keyword>
<dbReference type="AlphaFoldDB" id="A0AAW1SWE4"/>
<evidence type="ECO:0000313" key="10">
    <source>
        <dbReference type="Proteomes" id="UP001485043"/>
    </source>
</evidence>
<evidence type="ECO:0000256" key="1">
    <source>
        <dbReference type="ARBA" id="ARBA00004325"/>
    </source>
</evidence>
<dbReference type="Gene3D" id="6.10.140.1320">
    <property type="match status" value="1"/>
</dbReference>
<dbReference type="Proteomes" id="UP001485043">
    <property type="component" value="Unassembled WGS sequence"/>
</dbReference>
<comment type="caution">
    <text evidence="9">The sequence shown here is derived from an EMBL/GenBank/DDBJ whole genome shotgun (WGS) entry which is preliminary data.</text>
</comment>
<feature type="transmembrane region" description="Helical" evidence="7">
    <location>
        <begin position="15"/>
        <end position="34"/>
    </location>
</feature>
<reference evidence="9 10" key="1">
    <citation type="journal article" date="2024" name="Nat. Commun.">
        <title>Phylogenomics reveals the evolutionary origins of lichenization in chlorophyte algae.</title>
        <authorList>
            <person name="Puginier C."/>
            <person name="Libourel C."/>
            <person name="Otte J."/>
            <person name="Skaloud P."/>
            <person name="Haon M."/>
            <person name="Grisel S."/>
            <person name="Petersen M."/>
            <person name="Berrin J.G."/>
            <person name="Delaux P.M."/>
            <person name="Dal Grande F."/>
            <person name="Keller J."/>
        </authorList>
    </citation>
    <scope>NUCLEOTIDE SEQUENCE [LARGE SCALE GENOMIC DNA]</scope>
    <source>
        <strain evidence="9 10">SAG 2523</strain>
    </source>
</reference>
<proteinExistence type="predicted"/>
<dbReference type="PROSITE" id="PS51503">
    <property type="entry name" value="HIG1"/>
    <property type="match status" value="1"/>
</dbReference>
<feature type="compositionally biased region" description="Low complexity" evidence="6">
    <location>
        <begin position="67"/>
        <end position="80"/>
    </location>
</feature>
<accession>A0AAW1SWE4</accession>
<feature type="domain" description="HIG1" evidence="8">
    <location>
        <begin position="1"/>
        <end position="78"/>
    </location>
</feature>
<protein>
    <recommendedName>
        <fullName evidence="8">HIG1 domain-containing protein</fullName>
    </recommendedName>
</protein>
<keyword evidence="5 7" id="KW-0472">Membrane</keyword>
<keyword evidence="10" id="KW-1185">Reference proteome</keyword>
<keyword evidence="4" id="KW-0496">Mitochondrion</keyword>
<dbReference type="PANTHER" id="PTHR12297">
    <property type="entry name" value="HYPOXIA-INDUCBILE GENE 1 HIG1 -RELATED"/>
    <property type="match status" value="1"/>
</dbReference>
<feature type="region of interest" description="Disordered" evidence="6">
    <location>
        <begin position="67"/>
        <end position="86"/>
    </location>
</feature>
<feature type="transmembrane region" description="Helical" evidence="7">
    <location>
        <begin position="46"/>
        <end position="69"/>
    </location>
</feature>
<evidence type="ECO:0000256" key="6">
    <source>
        <dbReference type="SAM" id="MobiDB-lite"/>
    </source>
</evidence>
<dbReference type="InterPro" id="IPR007667">
    <property type="entry name" value="Hypoxia_induced_domain"/>
</dbReference>
<comment type="subcellular location">
    <subcellularLocation>
        <location evidence="1">Mitochondrion membrane</location>
    </subcellularLocation>
</comment>
<evidence type="ECO:0000256" key="7">
    <source>
        <dbReference type="SAM" id="Phobius"/>
    </source>
</evidence>
<sequence length="86" mass="8900">MDEDILPPKKKKSPLVLAGAGVTAGVLIAGLMFFNKGNDRMSQHMMRARVIAQGVTVAIMVGTSGAWAVSSQSSSNTSGGPPDRSL</sequence>
<keyword evidence="3 7" id="KW-1133">Transmembrane helix</keyword>
<organism evidence="9 10">
    <name type="scientific">Apatococcus fuscideae</name>
    <dbReference type="NCBI Taxonomy" id="2026836"/>
    <lineage>
        <taxon>Eukaryota</taxon>
        <taxon>Viridiplantae</taxon>
        <taxon>Chlorophyta</taxon>
        <taxon>core chlorophytes</taxon>
        <taxon>Trebouxiophyceae</taxon>
        <taxon>Chlorellales</taxon>
        <taxon>Chlorellaceae</taxon>
        <taxon>Apatococcus</taxon>
    </lineage>
</organism>
<evidence type="ECO:0000256" key="4">
    <source>
        <dbReference type="ARBA" id="ARBA00023128"/>
    </source>
</evidence>
<evidence type="ECO:0000256" key="3">
    <source>
        <dbReference type="ARBA" id="ARBA00022989"/>
    </source>
</evidence>
<dbReference type="GO" id="GO:0031966">
    <property type="term" value="C:mitochondrial membrane"/>
    <property type="evidence" value="ECO:0007669"/>
    <property type="project" value="UniProtKB-SubCell"/>
</dbReference>
<dbReference type="PANTHER" id="PTHR12297:SF3">
    <property type="entry name" value="HIG1 DOMAIN FAMILY MEMBER 1A"/>
    <property type="match status" value="1"/>
</dbReference>
<evidence type="ECO:0000256" key="5">
    <source>
        <dbReference type="ARBA" id="ARBA00023136"/>
    </source>
</evidence>
<dbReference type="InterPro" id="IPR050355">
    <property type="entry name" value="RCF1"/>
</dbReference>
<dbReference type="Pfam" id="PF04588">
    <property type="entry name" value="HIG_1_N"/>
    <property type="match status" value="1"/>
</dbReference>